<sequence length="554" mass="61534">MMFKTSLPVLGAAAVLAACCSGGALAAASSSSSSYSPHAQQLLDESMEWMDRYYDEDFGYLYDFGSASALRHETRSSVWYSLGLLARNGGDGSDVVEAEKILSLVAESQFKNVSQQWYGTYQKYPEEPELGTDTFPSSIYNSWDPNWRGFIGTVMVIILEEFGSLLKNETQELLLTSLHHATVGDTYRVGGVDDDNLYPAYSNPSIMRAFVSGYVGRRLGDQNMTDAGEAYAQEIIDLFTLSNTLSEFNSGTYTGVSAFGLTLWAKYLPEDSVMAQQGPKMLLETWKAVAQLWHPEMRNMAGPWDRSYGYDMNRYLSIMALWFWTIVGKENSSMIKKPEMMSHSADFAFAPMVVVLADFHASLLPEDLKQSLRTFDVAERTFAAQAYYPPYDTVPRNISTWLSRNLTIGAESFNQTDLGGPARSQEAFNPVVAQWKVGGEIAFLSLYPTEKALQAEVTPGKVTLSYPKGDAASVFTLLVSTFSSKRTVKSIADIQGLNLTVTGNADLDYKLSFAGQNGGSNKMLRDFELWNFTYTMPEDFKGVPSLSLEFDLWE</sequence>
<organism evidence="2 3">
    <name type="scientific">Microdochium bolleyi</name>
    <dbReference type="NCBI Taxonomy" id="196109"/>
    <lineage>
        <taxon>Eukaryota</taxon>
        <taxon>Fungi</taxon>
        <taxon>Dikarya</taxon>
        <taxon>Ascomycota</taxon>
        <taxon>Pezizomycotina</taxon>
        <taxon>Sordariomycetes</taxon>
        <taxon>Xylariomycetidae</taxon>
        <taxon>Xylariales</taxon>
        <taxon>Microdochiaceae</taxon>
        <taxon>Microdochium</taxon>
    </lineage>
</organism>
<dbReference type="PROSITE" id="PS51257">
    <property type="entry name" value="PROKAR_LIPOPROTEIN"/>
    <property type="match status" value="1"/>
</dbReference>
<proteinExistence type="predicted"/>
<evidence type="ECO:0000313" key="2">
    <source>
        <dbReference type="EMBL" id="KXJ95465.1"/>
    </source>
</evidence>
<keyword evidence="1" id="KW-0732">Signal</keyword>
<evidence type="ECO:0000313" key="3">
    <source>
        <dbReference type="Proteomes" id="UP000070501"/>
    </source>
</evidence>
<dbReference type="OrthoDB" id="2580323at2759"/>
<dbReference type="PANTHER" id="PTHR40616">
    <property type="entry name" value="LINALOOL DEHYDRATASE_ISOMERASE DOMAIN-CONTAINING PROTEIN"/>
    <property type="match status" value="1"/>
</dbReference>
<feature type="chain" id="PRO_5007293695" evidence="1">
    <location>
        <begin position="27"/>
        <end position="554"/>
    </location>
</feature>
<dbReference type="EMBL" id="KQ964246">
    <property type="protein sequence ID" value="KXJ95465.1"/>
    <property type="molecule type" value="Genomic_DNA"/>
</dbReference>
<evidence type="ECO:0000256" key="1">
    <source>
        <dbReference type="SAM" id="SignalP"/>
    </source>
</evidence>
<dbReference type="Proteomes" id="UP000070501">
    <property type="component" value="Unassembled WGS sequence"/>
</dbReference>
<protein>
    <submittedName>
        <fullName evidence="2">Uncharacterized protein</fullName>
    </submittedName>
</protein>
<accession>A0A136JE71</accession>
<name>A0A136JE71_9PEZI</name>
<dbReference type="PANTHER" id="PTHR40616:SF1">
    <property type="entry name" value="LINALOOL DEHYDRATASE_ISOMERASE DOMAIN-CONTAINING PROTEIN"/>
    <property type="match status" value="1"/>
</dbReference>
<keyword evidence="3" id="KW-1185">Reference proteome</keyword>
<dbReference type="AlphaFoldDB" id="A0A136JE71"/>
<reference evidence="3" key="1">
    <citation type="submission" date="2016-02" db="EMBL/GenBank/DDBJ databases">
        <title>Draft genome sequence of Microdochium bolleyi, a fungal endophyte of beachgrass.</title>
        <authorList>
            <consortium name="DOE Joint Genome Institute"/>
            <person name="David A.S."/>
            <person name="May G."/>
            <person name="Haridas S."/>
            <person name="Lim J."/>
            <person name="Wang M."/>
            <person name="Labutti K."/>
            <person name="Lipzen A."/>
            <person name="Barry K."/>
            <person name="Grigoriev I.V."/>
        </authorList>
    </citation>
    <scope>NUCLEOTIDE SEQUENCE [LARGE SCALE GENOMIC DNA]</scope>
    <source>
        <strain evidence="3">J235TASD1</strain>
    </source>
</reference>
<feature type="signal peptide" evidence="1">
    <location>
        <begin position="1"/>
        <end position="26"/>
    </location>
</feature>
<gene>
    <name evidence="2" type="ORF">Micbo1qcDRAFT_217193</name>
</gene>
<dbReference type="InParanoid" id="A0A136JE71"/>